<proteinExistence type="predicted"/>
<dbReference type="AlphaFoldDB" id="A0A1C7D4W4"/>
<evidence type="ECO:0000313" key="3">
    <source>
        <dbReference type="Proteomes" id="UP000092698"/>
    </source>
</evidence>
<evidence type="ECO:0000259" key="1">
    <source>
        <dbReference type="Pfam" id="PF01738"/>
    </source>
</evidence>
<accession>A0A1C7D4W4</accession>
<name>A0A1C7D4W4_9SPHN</name>
<protein>
    <submittedName>
        <fullName evidence="2">Dienelactone hydrolase family protein</fullName>
    </submittedName>
</protein>
<dbReference type="OrthoDB" id="9787933at2"/>
<dbReference type="STRING" id="645517.A6F65_00162"/>
<dbReference type="GO" id="GO:0016787">
    <property type="term" value="F:hydrolase activity"/>
    <property type="evidence" value="ECO:0007669"/>
    <property type="project" value="UniProtKB-KW"/>
</dbReference>
<dbReference type="Pfam" id="PF01738">
    <property type="entry name" value="DLH"/>
    <property type="match status" value="1"/>
</dbReference>
<dbReference type="KEGG" id="anh:A6F65_00162"/>
<dbReference type="Proteomes" id="UP000092698">
    <property type="component" value="Chromosome"/>
</dbReference>
<organism evidence="2 3">
    <name type="scientific">Paraurantiacibacter namhicola</name>
    <dbReference type="NCBI Taxonomy" id="645517"/>
    <lineage>
        <taxon>Bacteria</taxon>
        <taxon>Pseudomonadati</taxon>
        <taxon>Pseudomonadota</taxon>
        <taxon>Alphaproteobacteria</taxon>
        <taxon>Sphingomonadales</taxon>
        <taxon>Erythrobacteraceae</taxon>
        <taxon>Paraurantiacibacter</taxon>
    </lineage>
</organism>
<dbReference type="InterPro" id="IPR051049">
    <property type="entry name" value="Dienelactone_hydrolase-like"/>
</dbReference>
<dbReference type="PANTHER" id="PTHR46623:SF10">
    <property type="entry name" value="CARBOXYMETHYLENEBUTENOLIDASE HOMOLOG"/>
    <property type="match status" value="1"/>
</dbReference>
<dbReference type="InterPro" id="IPR006311">
    <property type="entry name" value="TAT_signal"/>
</dbReference>
<reference evidence="2 3" key="1">
    <citation type="submission" date="2016-07" db="EMBL/GenBank/DDBJ databases">
        <title>Complete genome sequence of Altererythrobacter namhicola JCM 16345T, containing esterase-encoding genes.</title>
        <authorList>
            <person name="Cheng H."/>
            <person name="Wu Y.-H."/>
            <person name="Jian S.-L."/>
            <person name="Huo Y.-Y."/>
            <person name="Wang C.-S."/>
            <person name="Xu X.-W."/>
        </authorList>
    </citation>
    <scope>NUCLEOTIDE SEQUENCE [LARGE SCALE GENOMIC DNA]</scope>
    <source>
        <strain evidence="2 3">JCM 16345</strain>
    </source>
</reference>
<dbReference type="InterPro" id="IPR029058">
    <property type="entry name" value="AB_hydrolase_fold"/>
</dbReference>
<gene>
    <name evidence="2" type="ORF">A6F65_00162</name>
</gene>
<dbReference type="EMBL" id="CP016545">
    <property type="protein sequence ID" value="ANU06489.1"/>
    <property type="molecule type" value="Genomic_DNA"/>
</dbReference>
<dbReference type="RefSeq" id="WP_067784726.1">
    <property type="nucleotide sequence ID" value="NZ_CP016545.1"/>
</dbReference>
<sequence>MCDQDQMAAMGRVNRRQFGAIGLAGGAAAGLSACTTMDTATSSSLTERQVTFDAPGGRMDGYFVHPRDGAHPGVILWPDIAGIREAKRAMARRLAGEGYAVFVANPYYRSVVGEQFADFETFRAADGFQKVAPWREKNTPEAVMATARAVVDWLDDQERVDFGKGIANQGYCMTGSWTVFTAAARPDRVRAAASFHGGGLVVDGAMSPHRLLSKTDPAAHFQIAIAQDDDAKAPDHDNILQQSLTGAPRMGEVEVFPANHGWTVLDSPAYDRAAAERAWGRMLAIYQRSL</sequence>
<dbReference type="SUPFAM" id="SSF53474">
    <property type="entry name" value="alpha/beta-Hydrolases"/>
    <property type="match status" value="1"/>
</dbReference>
<dbReference type="PANTHER" id="PTHR46623">
    <property type="entry name" value="CARBOXYMETHYLENEBUTENOLIDASE-RELATED"/>
    <property type="match status" value="1"/>
</dbReference>
<keyword evidence="3" id="KW-1185">Reference proteome</keyword>
<dbReference type="InterPro" id="IPR002925">
    <property type="entry name" value="Dienelactn_hydro"/>
</dbReference>
<keyword evidence="2" id="KW-0378">Hydrolase</keyword>
<feature type="domain" description="Dienelactone hydrolase" evidence="1">
    <location>
        <begin position="59"/>
        <end position="287"/>
    </location>
</feature>
<evidence type="ECO:0000313" key="2">
    <source>
        <dbReference type="EMBL" id="ANU06489.1"/>
    </source>
</evidence>
<dbReference type="Gene3D" id="3.40.50.1820">
    <property type="entry name" value="alpha/beta hydrolase"/>
    <property type="match status" value="1"/>
</dbReference>
<dbReference type="PROSITE" id="PS51318">
    <property type="entry name" value="TAT"/>
    <property type="match status" value="1"/>
</dbReference>